<organism evidence="2 3">
    <name type="scientific">Solanum tuberosum</name>
    <name type="common">Potato</name>
    <dbReference type="NCBI Taxonomy" id="4113"/>
    <lineage>
        <taxon>Eukaryota</taxon>
        <taxon>Viridiplantae</taxon>
        <taxon>Streptophyta</taxon>
        <taxon>Embryophyta</taxon>
        <taxon>Tracheophyta</taxon>
        <taxon>Spermatophyta</taxon>
        <taxon>Magnoliopsida</taxon>
        <taxon>eudicotyledons</taxon>
        <taxon>Gunneridae</taxon>
        <taxon>Pentapetalae</taxon>
        <taxon>asterids</taxon>
        <taxon>lamiids</taxon>
        <taxon>Solanales</taxon>
        <taxon>Solanaceae</taxon>
        <taxon>Solanoideae</taxon>
        <taxon>Solaneae</taxon>
        <taxon>Solanum</taxon>
    </lineage>
</organism>
<sequence>MEKRMETMTDQKVQVVHKRLDAFELRVLARPASVTDFTSNRTKLDSLRADIDSILDAPTYEPKSTPTALANDTVLGALFSEDTDAQPDPTRAHGKRHRSSQNSDTTEEARVKKQERQRTE</sequence>
<feature type="compositionally biased region" description="Basic and acidic residues" evidence="1">
    <location>
        <begin position="107"/>
        <end position="120"/>
    </location>
</feature>
<keyword evidence="3" id="KW-1185">Reference proteome</keyword>
<dbReference type="AlphaFoldDB" id="M1DID7"/>
<accession>M1DID7</accession>
<evidence type="ECO:0000256" key="1">
    <source>
        <dbReference type="SAM" id="MobiDB-lite"/>
    </source>
</evidence>
<dbReference type="EnsemblPlants" id="PGSC0003DMT400089544">
    <property type="protein sequence ID" value="PGSC0003DMT400089544"/>
    <property type="gene ID" value="PGSC0003DMG400039115"/>
</dbReference>
<proteinExistence type="predicted"/>
<dbReference type="Proteomes" id="UP000011115">
    <property type="component" value="Unassembled WGS sequence"/>
</dbReference>
<dbReference type="PaxDb" id="4113-PGSC0003DMT400089544"/>
<reference evidence="3" key="1">
    <citation type="journal article" date="2011" name="Nature">
        <title>Genome sequence and analysis of the tuber crop potato.</title>
        <authorList>
            <consortium name="The Potato Genome Sequencing Consortium"/>
        </authorList>
    </citation>
    <scope>NUCLEOTIDE SEQUENCE [LARGE SCALE GENOMIC DNA]</scope>
    <source>
        <strain evidence="3">cv. DM1-3 516 R44</strain>
    </source>
</reference>
<feature type="region of interest" description="Disordered" evidence="1">
    <location>
        <begin position="78"/>
        <end position="120"/>
    </location>
</feature>
<protein>
    <submittedName>
        <fullName evidence="2">Integrase core domain containing protein</fullName>
    </submittedName>
</protein>
<dbReference type="Gramene" id="PGSC0003DMT400089544">
    <property type="protein sequence ID" value="PGSC0003DMT400089544"/>
    <property type="gene ID" value="PGSC0003DMG400039115"/>
</dbReference>
<reference evidence="2" key="2">
    <citation type="submission" date="2015-06" db="UniProtKB">
        <authorList>
            <consortium name="EnsemblPlants"/>
        </authorList>
    </citation>
    <scope>IDENTIFICATION</scope>
    <source>
        <strain evidence="2">DM1-3 516 R44</strain>
    </source>
</reference>
<evidence type="ECO:0000313" key="2">
    <source>
        <dbReference type="EnsemblPlants" id="PGSC0003DMT400089544"/>
    </source>
</evidence>
<name>M1DID7_SOLTU</name>
<dbReference type="HOGENOM" id="CLU_028647_7_1_1"/>
<dbReference type="InParanoid" id="M1DID7"/>
<evidence type="ECO:0000313" key="3">
    <source>
        <dbReference type="Proteomes" id="UP000011115"/>
    </source>
</evidence>